<name>A0ABU2TW39_9ACTN</name>
<accession>A0ABU2TW39</accession>
<dbReference type="RefSeq" id="WP_311696622.1">
    <property type="nucleotide sequence ID" value="NZ_JAVREY010000021.1"/>
</dbReference>
<organism evidence="1 2">
    <name type="scientific">Streptomyces gibsoniae</name>
    <dbReference type="NCBI Taxonomy" id="3075529"/>
    <lineage>
        <taxon>Bacteria</taxon>
        <taxon>Bacillati</taxon>
        <taxon>Actinomycetota</taxon>
        <taxon>Actinomycetes</taxon>
        <taxon>Kitasatosporales</taxon>
        <taxon>Streptomycetaceae</taxon>
        <taxon>Streptomyces</taxon>
    </lineage>
</organism>
<evidence type="ECO:0008006" key="3">
    <source>
        <dbReference type="Google" id="ProtNLM"/>
    </source>
</evidence>
<comment type="caution">
    <text evidence="1">The sequence shown here is derived from an EMBL/GenBank/DDBJ whole genome shotgun (WGS) entry which is preliminary data.</text>
</comment>
<proteinExistence type="predicted"/>
<gene>
    <name evidence="1" type="ORF">RM764_19305</name>
</gene>
<evidence type="ECO:0000313" key="2">
    <source>
        <dbReference type="Proteomes" id="UP001183809"/>
    </source>
</evidence>
<sequence length="218" mass="23513">MSAVLTYKGHTVPHITAWSSEHLKQPPVVRSAGGVTFADIAFAGFPHRDSAGVLWQPWALRQGDGMPEFGRVHGPRQRRAMRRRLCQVCGGPADENEQGTLWLLENHVTAPGWPEREVTTHPPVCASCVPLVRSQCPHMQDAVTVRVGRAAVDGIYGLLYAAGLGGPVPGEAKVVFAGDPRVKWMVGAQLAATLCNVTVVDRPEPVTEEPVVRAGAHR</sequence>
<reference evidence="2" key="1">
    <citation type="submission" date="2023-07" db="EMBL/GenBank/DDBJ databases">
        <title>30 novel species of actinomycetes from the DSMZ collection.</title>
        <authorList>
            <person name="Nouioui I."/>
        </authorList>
    </citation>
    <scope>NUCLEOTIDE SEQUENCE [LARGE SCALE GENOMIC DNA]</scope>
    <source>
        <strain evidence="2">DSM 41699</strain>
    </source>
</reference>
<protein>
    <recommendedName>
        <fullName evidence="3">Phage protein</fullName>
    </recommendedName>
</protein>
<evidence type="ECO:0000313" key="1">
    <source>
        <dbReference type="EMBL" id="MDT0465129.1"/>
    </source>
</evidence>
<dbReference type="Proteomes" id="UP001183809">
    <property type="component" value="Unassembled WGS sequence"/>
</dbReference>
<keyword evidence="2" id="KW-1185">Reference proteome</keyword>
<dbReference type="EMBL" id="JAVREY010000021">
    <property type="protein sequence ID" value="MDT0465129.1"/>
    <property type="molecule type" value="Genomic_DNA"/>
</dbReference>